<dbReference type="FunFam" id="3.40.50.300:FF:000094">
    <property type="entry name" value="GTPase Era"/>
    <property type="match status" value="1"/>
</dbReference>
<dbReference type="InterPro" id="IPR006073">
    <property type="entry name" value="GTP-bd"/>
</dbReference>
<evidence type="ECO:0000256" key="9">
    <source>
        <dbReference type="PROSITE-ProRule" id="PRU01050"/>
    </source>
</evidence>
<feature type="region of interest" description="G4" evidence="9">
    <location>
        <begin position="125"/>
        <end position="128"/>
    </location>
</feature>
<dbReference type="InterPro" id="IPR005225">
    <property type="entry name" value="Small_GTP-bd"/>
</dbReference>
<dbReference type="SUPFAM" id="SSF54814">
    <property type="entry name" value="Prokaryotic type KH domain (KH-domain type II)"/>
    <property type="match status" value="1"/>
</dbReference>
<keyword evidence="6 8" id="KW-0342">GTP-binding</keyword>
<dbReference type="NCBIfam" id="TIGR00436">
    <property type="entry name" value="era"/>
    <property type="match status" value="1"/>
</dbReference>
<feature type="region of interest" description="G3" evidence="9">
    <location>
        <begin position="63"/>
        <end position="66"/>
    </location>
</feature>
<evidence type="ECO:0000256" key="3">
    <source>
        <dbReference type="ARBA" id="ARBA00022517"/>
    </source>
</evidence>
<feature type="domain" description="Era-type G" evidence="12">
    <location>
        <begin position="8"/>
        <end position="176"/>
    </location>
</feature>
<evidence type="ECO:0000313" key="14">
    <source>
        <dbReference type="Proteomes" id="UP000037392"/>
    </source>
</evidence>
<dbReference type="Proteomes" id="UP000037392">
    <property type="component" value="Unassembled WGS sequence"/>
</dbReference>
<evidence type="ECO:0000256" key="5">
    <source>
        <dbReference type="ARBA" id="ARBA00022884"/>
    </source>
</evidence>
<dbReference type="GO" id="GO:0005886">
    <property type="term" value="C:plasma membrane"/>
    <property type="evidence" value="ECO:0007669"/>
    <property type="project" value="UniProtKB-SubCell"/>
</dbReference>
<comment type="subcellular location">
    <subcellularLocation>
        <location evidence="8">Cytoplasm</location>
    </subcellularLocation>
    <subcellularLocation>
        <location evidence="8">Cell membrane</location>
        <topology evidence="8">Peripheral membrane protein</topology>
    </subcellularLocation>
</comment>
<keyword evidence="8" id="KW-0699">rRNA-binding</keyword>
<dbReference type="GO" id="GO:0043024">
    <property type="term" value="F:ribosomal small subunit binding"/>
    <property type="evidence" value="ECO:0007669"/>
    <property type="project" value="TreeGrafter"/>
</dbReference>
<reference evidence="13 14" key="1">
    <citation type="submission" date="2011-04" db="EMBL/GenBank/DDBJ databases">
        <title>The Genome Sequence of Clostridium citroniae WAL-19142.</title>
        <authorList>
            <consortium name="The Broad Institute Genome Sequencing Platform"/>
            <person name="Earl A."/>
            <person name="Ward D."/>
            <person name="Feldgarden M."/>
            <person name="Gevers D."/>
            <person name="Warren Y.A."/>
            <person name="Tyrrell K.L."/>
            <person name="Citron D.M."/>
            <person name="Goldstein E.J."/>
            <person name="Daigneault M."/>
            <person name="Allen-Vercoe E."/>
            <person name="Young S.K."/>
            <person name="Zeng Q."/>
            <person name="Gargeya S."/>
            <person name="Fitzgerald M."/>
            <person name="Haas B."/>
            <person name="Abouelleil A."/>
            <person name="Alvarado L."/>
            <person name="Arachchi H.M."/>
            <person name="Berlin A."/>
            <person name="Brown A."/>
            <person name="Chapman S.B."/>
            <person name="Chen Z."/>
            <person name="Dunbar C."/>
            <person name="Freedman E."/>
            <person name="Gearin G."/>
            <person name="Gellesch M."/>
            <person name="Goldberg J."/>
            <person name="Griggs A."/>
            <person name="Gujja S."/>
            <person name="Heilman E.R."/>
            <person name="Heiman D."/>
            <person name="Howarth C."/>
            <person name="Larson L."/>
            <person name="Lui A."/>
            <person name="MacDonald P.J."/>
            <person name="Mehta T."/>
            <person name="Montmayeur A."/>
            <person name="Murphy C."/>
            <person name="Neiman D."/>
            <person name="Pearson M."/>
            <person name="Priest M."/>
            <person name="Roberts A."/>
            <person name="Saif S."/>
            <person name="Shea T."/>
            <person name="Shenoy N."/>
            <person name="Sisk P."/>
            <person name="Stolte C."/>
            <person name="Sykes S."/>
            <person name="White J."/>
            <person name="Yandava C."/>
            <person name="Wortman J."/>
            <person name="Nusbaum C."/>
            <person name="Birren B."/>
        </authorList>
    </citation>
    <scope>NUCLEOTIDE SEQUENCE [LARGE SCALE GENOMIC DNA]</scope>
    <source>
        <strain evidence="13 14">WAL-19142</strain>
    </source>
</reference>
<dbReference type="AlphaFoldDB" id="A0A0J9CD69"/>
<dbReference type="HAMAP" id="MF_00367">
    <property type="entry name" value="GTPase_Era"/>
    <property type="match status" value="1"/>
</dbReference>
<dbReference type="Gene3D" id="3.30.300.20">
    <property type="match status" value="1"/>
</dbReference>
<dbReference type="NCBIfam" id="NF000908">
    <property type="entry name" value="PRK00089.1"/>
    <property type="match status" value="1"/>
</dbReference>
<dbReference type="PANTHER" id="PTHR42698:SF1">
    <property type="entry name" value="GTPASE ERA, MITOCHONDRIAL"/>
    <property type="match status" value="1"/>
</dbReference>
<comment type="subunit">
    <text evidence="8">Monomer.</text>
</comment>
<name>A0A0J9CD69_9FIRM</name>
<feature type="binding site" evidence="8">
    <location>
        <begin position="63"/>
        <end position="67"/>
    </location>
    <ligand>
        <name>GTP</name>
        <dbReference type="ChEBI" id="CHEBI:37565"/>
    </ligand>
</feature>
<dbReference type="InterPro" id="IPR015946">
    <property type="entry name" value="KH_dom-like_a/b"/>
</dbReference>
<evidence type="ECO:0000256" key="1">
    <source>
        <dbReference type="ARBA" id="ARBA00007921"/>
    </source>
</evidence>
<evidence type="ECO:0000256" key="10">
    <source>
        <dbReference type="RuleBase" id="RU003761"/>
    </source>
</evidence>
<dbReference type="PANTHER" id="PTHR42698">
    <property type="entry name" value="GTPASE ERA"/>
    <property type="match status" value="1"/>
</dbReference>
<dbReference type="GO" id="GO:0005525">
    <property type="term" value="F:GTP binding"/>
    <property type="evidence" value="ECO:0007669"/>
    <property type="project" value="UniProtKB-UniRule"/>
</dbReference>
<comment type="similarity">
    <text evidence="1 8 9 10">Belongs to the TRAFAC class TrmE-Era-EngA-EngB-Septin-like GTPase superfamily. Era GTPase family.</text>
</comment>
<gene>
    <name evidence="8" type="primary">era</name>
    <name evidence="13" type="ORF">HMPREF9470_01134</name>
</gene>
<feature type="domain" description="KH type-2" evidence="11">
    <location>
        <begin position="199"/>
        <end position="284"/>
    </location>
</feature>
<dbReference type="OrthoDB" id="9805918at2"/>
<dbReference type="NCBIfam" id="TIGR00231">
    <property type="entry name" value="small_GTP"/>
    <property type="match status" value="1"/>
</dbReference>
<evidence type="ECO:0000256" key="8">
    <source>
        <dbReference type="HAMAP-Rule" id="MF_00367"/>
    </source>
</evidence>
<evidence type="ECO:0000256" key="7">
    <source>
        <dbReference type="ARBA" id="ARBA00023136"/>
    </source>
</evidence>
<evidence type="ECO:0000259" key="11">
    <source>
        <dbReference type="PROSITE" id="PS50823"/>
    </source>
</evidence>
<feature type="binding site" evidence="8">
    <location>
        <begin position="16"/>
        <end position="23"/>
    </location>
    <ligand>
        <name>GTP</name>
        <dbReference type="ChEBI" id="CHEBI:37565"/>
    </ligand>
</feature>
<comment type="caution">
    <text evidence="13">The sequence shown here is derived from an EMBL/GenBank/DDBJ whole genome shotgun (WGS) entry which is preliminary data.</text>
</comment>
<evidence type="ECO:0000256" key="2">
    <source>
        <dbReference type="ARBA" id="ARBA00020484"/>
    </source>
</evidence>
<accession>A0A0J9CD69</accession>
<dbReference type="CDD" id="cd04163">
    <property type="entry name" value="Era"/>
    <property type="match status" value="1"/>
</dbReference>
<dbReference type="InterPro" id="IPR009019">
    <property type="entry name" value="KH_sf_prok-type"/>
</dbReference>
<evidence type="ECO:0000256" key="6">
    <source>
        <dbReference type="ARBA" id="ARBA00023134"/>
    </source>
</evidence>
<dbReference type="GO" id="GO:0000028">
    <property type="term" value="P:ribosomal small subunit assembly"/>
    <property type="evidence" value="ECO:0007669"/>
    <property type="project" value="TreeGrafter"/>
</dbReference>
<dbReference type="GeneID" id="93165046"/>
<dbReference type="CDD" id="cd22534">
    <property type="entry name" value="KH-II_Era"/>
    <property type="match status" value="1"/>
</dbReference>
<keyword evidence="8" id="KW-0963">Cytoplasm</keyword>
<evidence type="ECO:0000259" key="12">
    <source>
        <dbReference type="PROSITE" id="PS51713"/>
    </source>
</evidence>
<keyword evidence="8" id="KW-1003">Cell membrane</keyword>
<dbReference type="FunFam" id="3.30.300.20:FF:000003">
    <property type="entry name" value="GTPase Era"/>
    <property type="match status" value="1"/>
</dbReference>
<dbReference type="GO" id="GO:0003924">
    <property type="term" value="F:GTPase activity"/>
    <property type="evidence" value="ECO:0007669"/>
    <property type="project" value="UniProtKB-UniRule"/>
</dbReference>
<feature type="region of interest" description="G1" evidence="9">
    <location>
        <begin position="16"/>
        <end position="23"/>
    </location>
</feature>
<keyword evidence="3 8" id="KW-0690">Ribosome biogenesis</keyword>
<feature type="region of interest" description="G2" evidence="9">
    <location>
        <begin position="42"/>
        <end position="46"/>
    </location>
</feature>
<evidence type="ECO:0000313" key="13">
    <source>
        <dbReference type="EMBL" id="KMW23047.1"/>
    </source>
</evidence>
<keyword evidence="5 8" id="KW-0694">RNA-binding</keyword>
<dbReference type="GO" id="GO:0070181">
    <property type="term" value="F:small ribosomal subunit rRNA binding"/>
    <property type="evidence" value="ECO:0007669"/>
    <property type="project" value="UniProtKB-UniRule"/>
</dbReference>
<protein>
    <recommendedName>
        <fullName evidence="2 8">GTPase Era</fullName>
    </recommendedName>
</protein>
<organism evidence="13 14">
    <name type="scientific">[Clostridium] citroniae WAL-19142</name>
    <dbReference type="NCBI Taxonomy" id="742734"/>
    <lineage>
        <taxon>Bacteria</taxon>
        <taxon>Bacillati</taxon>
        <taxon>Bacillota</taxon>
        <taxon>Clostridia</taxon>
        <taxon>Lachnospirales</taxon>
        <taxon>Lachnospiraceae</taxon>
        <taxon>Enterocloster</taxon>
    </lineage>
</organism>
<evidence type="ECO:0000256" key="4">
    <source>
        <dbReference type="ARBA" id="ARBA00022741"/>
    </source>
</evidence>
<keyword evidence="7 8" id="KW-0472">Membrane</keyword>
<dbReference type="InterPro" id="IPR004044">
    <property type="entry name" value="KH_dom_type_2"/>
</dbReference>
<dbReference type="SUPFAM" id="SSF52540">
    <property type="entry name" value="P-loop containing nucleoside triphosphate hydrolases"/>
    <property type="match status" value="1"/>
</dbReference>
<dbReference type="RefSeq" id="WP_007867538.1">
    <property type="nucleotide sequence ID" value="NZ_KQ235876.1"/>
</dbReference>
<dbReference type="GO" id="GO:0005829">
    <property type="term" value="C:cytosol"/>
    <property type="evidence" value="ECO:0007669"/>
    <property type="project" value="TreeGrafter"/>
</dbReference>
<dbReference type="Pfam" id="PF01926">
    <property type="entry name" value="MMR_HSR1"/>
    <property type="match status" value="1"/>
</dbReference>
<dbReference type="InterPro" id="IPR030388">
    <property type="entry name" value="G_ERA_dom"/>
</dbReference>
<dbReference type="PROSITE" id="PS51713">
    <property type="entry name" value="G_ERA"/>
    <property type="match status" value="1"/>
</dbReference>
<dbReference type="InterPro" id="IPR005662">
    <property type="entry name" value="GTPase_Era-like"/>
</dbReference>
<sequence>MEENTQKKSGFVALVGRPNVGKSTLMNHLIGQKIAITSDKPQTTRNRIQTVYTDERGQIIFLDTPGIHKAKNKLGEYMVNVAEHTLKDVDVVLWLVEPTTFIGAGERHIAEQLNKTRTPVILVINKIDTVKQQDEILTFMAAYKDVCRFAEIVPLSALKDKNTDLLTELIFKYLPYGPQFYDEDTVTDQPMRQIASELIREKALRLLSDEIPHGIAVTIEKMKERPNGIIDIDASIVCERDSHKGIIIGKGGSMLKRIGTEARKDIEHMMDTQVNLQLWVKVRKEWRDSDLYMKNYGYDGKDV</sequence>
<dbReference type="EMBL" id="ADLK01000007">
    <property type="protein sequence ID" value="KMW23047.1"/>
    <property type="molecule type" value="Genomic_DNA"/>
</dbReference>
<dbReference type="PROSITE" id="PS50823">
    <property type="entry name" value="KH_TYPE_2"/>
    <property type="match status" value="1"/>
</dbReference>
<comment type="function">
    <text evidence="8">An essential GTPase that binds both GDP and GTP, with rapid nucleotide exchange. Plays a role in 16S rRNA processing and 30S ribosomal subunit biogenesis and possibly also in cell cycle regulation and energy metabolism.</text>
</comment>
<dbReference type="PATRIC" id="fig|742734.4.peg.1211"/>
<dbReference type="Pfam" id="PF07650">
    <property type="entry name" value="KH_2"/>
    <property type="match status" value="1"/>
</dbReference>
<feature type="region of interest" description="G5" evidence="9">
    <location>
        <begin position="155"/>
        <end position="157"/>
    </location>
</feature>
<feature type="binding site" evidence="8">
    <location>
        <begin position="125"/>
        <end position="128"/>
    </location>
    <ligand>
        <name>GTP</name>
        <dbReference type="ChEBI" id="CHEBI:37565"/>
    </ligand>
</feature>
<dbReference type="InterPro" id="IPR027417">
    <property type="entry name" value="P-loop_NTPase"/>
</dbReference>
<proteinExistence type="inferred from homology"/>
<dbReference type="Gene3D" id="3.40.50.300">
    <property type="entry name" value="P-loop containing nucleotide triphosphate hydrolases"/>
    <property type="match status" value="1"/>
</dbReference>
<keyword evidence="4 8" id="KW-0547">Nucleotide-binding</keyword>